<dbReference type="Pfam" id="PF08922">
    <property type="entry name" value="DUF1905"/>
    <property type="match status" value="1"/>
</dbReference>
<gene>
    <name evidence="2" type="ORF">C7C56_004495</name>
</gene>
<evidence type="ECO:0000313" key="3">
    <source>
        <dbReference type="Proteomes" id="UP000241421"/>
    </source>
</evidence>
<dbReference type="EMBL" id="PXWF02000061">
    <property type="protein sequence ID" value="PWF54931.1"/>
    <property type="molecule type" value="Genomic_DNA"/>
</dbReference>
<comment type="caution">
    <text evidence="2">The sequence shown here is derived from an EMBL/GenBank/DDBJ whole genome shotgun (WGS) entry which is preliminary data.</text>
</comment>
<feature type="region of interest" description="Disordered" evidence="1">
    <location>
        <begin position="99"/>
        <end position="121"/>
    </location>
</feature>
<dbReference type="Proteomes" id="UP000241421">
    <property type="component" value="Unassembled WGS sequence"/>
</dbReference>
<evidence type="ECO:0000313" key="2">
    <source>
        <dbReference type="EMBL" id="PWF54931.1"/>
    </source>
</evidence>
<dbReference type="RefSeq" id="WP_106756295.1">
    <property type="nucleotide sequence ID" value="NZ_PXWF02000061.1"/>
</dbReference>
<sequence>MTQAGTKSRFNAKLLRPATPGSDDSWTFLILPKDASERLPRRGRTTVDGAINGHRFQSTLEPDGQLSDWLRVDRQLREAAGAQAGGGVVLEIMPVARAPEPDTARRPGRAHSPPPAGANTLAGSCTTVMFFRSPLYKSAYFS</sequence>
<reference evidence="2 3" key="1">
    <citation type="submission" date="2018-04" db="EMBL/GenBank/DDBJ databases">
        <title>Massilia violaceinigra sp. nov., a novel purple-pigmented bacterium isolated from Tianshan glacier, Xinjiang, China.</title>
        <authorList>
            <person name="Wang H."/>
        </authorList>
    </citation>
    <scope>NUCLEOTIDE SEQUENCE [LARGE SCALE GENOMIC DNA]</scope>
    <source>
        <strain evidence="2 3">B448-2</strain>
    </source>
</reference>
<dbReference type="SUPFAM" id="SSF141694">
    <property type="entry name" value="AF2212/PG0164-like"/>
    <property type="match status" value="1"/>
</dbReference>
<proteinExistence type="predicted"/>
<organism evidence="2 3">
    <name type="scientific">Massilia glaciei</name>
    <dbReference type="NCBI Taxonomy" id="1524097"/>
    <lineage>
        <taxon>Bacteria</taxon>
        <taxon>Pseudomonadati</taxon>
        <taxon>Pseudomonadota</taxon>
        <taxon>Betaproteobacteria</taxon>
        <taxon>Burkholderiales</taxon>
        <taxon>Oxalobacteraceae</taxon>
        <taxon>Telluria group</taxon>
        <taxon>Massilia</taxon>
    </lineage>
</organism>
<keyword evidence="3" id="KW-1185">Reference proteome</keyword>
<name>A0A2U2I599_9BURK</name>
<evidence type="ECO:0000256" key="1">
    <source>
        <dbReference type="SAM" id="MobiDB-lite"/>
    </source>
</evidence>
<dbReference type="Gene3D" id="2.40.30.100">
    <property type="entry name" value="AF2212/PG0164-like"/>
    <property type="match status" value="1"/>
</dbReference>
<accession>A0A2U2I599</accession>
<dbReference type="InterPro" id="IPR037079">
    <property type="entry name" value="AF2212/PG0164-like_sf"/>
</dbReference>
<dbReference type="AlphaFoldDB" id="A0A2U2I599"/>
<dbReference type="InterPro" id="IPR015018">
    <property type="entry name" value="DUF1905"/>
</dbReference>
<protein>
    <submittedName>
        <fullName evidence="2">DUF1905 domain-containing protein</fullName>
    </submittedName>
</protein>
<dbReference type="OrthoDB" id="9803948at2"/>